<evidence type="ECO:0000313" key="3">
    <source>
        <dbReference type="Proteomes" id="UP000182089"/>
    </source>
</evidence>
<dbReference type="Proteomes" id="UP000182089">
    <property type="component" value="Unassembled WGS sequence"/>
</dbReference>
<organism evidence="2 3">
    <name type="scientific">Ligilactobacillus ruminis</name>
    <dbReference type="NCBI Taxonomy" id="1623"/>
    <lineage>
        <taxon>Bacteria</taxon>
        <taxon>Bacillati</taxon>
        <taxon>Bacillota</taxon>
        <taxon>Bacilli</taxon>
        <taxon>Lactobacillales</taxon>
        <taxon>Lactobacillaceae</taxon>
        <taxon>Ligilactobacillus</taxon>
    </lineage>
</organism>
<comment type="caution">
    <text evidence="2">The sequence shown here is derived from an EMBL/GenBank/DDBJ whole genome shotgun (WGS) entry which is preliminary data.</text>
</comment>
<evidence type="ECO:0000313" key="2">
    <source>
        <dbReference type="EMBL" id="SEM47457.1"/>
    </source>
</evidence>
<accession>A0ABY1AA48</accession>
<name>A0ABY1AA48_9LACO</name>
<keyword evidence="1" id="KW-1133">Transmembrane helix</keyword>
<evidence type="ECO:0000256" key="1">
    <source>
        <dbReference type="SAM" id="Phobius"/>
    </source>
</evidence>
<proteinExistence type="predicted"/>
<feature type="transmembrane region" description="Helical" evidence="1">
    <location>
        <begin position="12"/>
        <end position="28"/>
    </location>
</feature>
<reference evidence="2 3" key="1">
    <citation type="submission" date="2016-10" db="EMBL/GenBank/DDBJ databases">
        <authorList>
            <person name="Varghese N."/>
            <person name="Submissions S."/>
        </authorList>
    </citation>
    <scope>NUCLEOTIDE SEQUENCE [LARGE SCALE GENOMIC DNA]</scope>
    <source>
        <strain evidence="2 3">WC1T17</strain>
    </source>
</reference>
<dbReference type="EMBL" id="FOCC01000003">
    <property type="protein sequence ID" value="SEM47457.1"/>
    <property type="molecule type" value="Genomic_DNA"/>
</dbReference>
<keyword evidence="1" id="KW-0472">Membrane</keyword>
<sequence>MKDILLSYNESLFFICGLSFARAVFLYQNKAHQPIFCCYRQRLKIKDILSLYNQLKKLKSLLRK</sequence>
<keyword evidence="1" id="KW-0812">Transmembrane</keyword>
<gene>
    <name evidence="2" type="ORF">SAMN05216431_10358</name>
</gene>
<protein>
    <submittedName>
        <fullName evidence="2">Uncharacterized protein</fullName>
    </submittedName>
</protein>